<dbReference type="GO" id="GO:0016020">
    <property type="term" value="C:membrane"/>
    <property type="evidence" value="ECO:0007669"/>
    <property type="project" value="InterPro"/>
</dbReference>
<reference evidence="5" key="1">
    <citation type="submission" date="2019-02" db="EMBL/GenBank/DDBJ databases">
        <authorList>
            <person name="Gruber-Vodicka R. H."/>
            <person name="Seah K. B. B."/>
        </authorList>
    </citation>
    <scope>NUCLEOTIDE SEQUENCE</scope>
    <source>
        <strain evidence="3">BECK_BZ197</strain>
        <strain evidence="5">BECK_BZ198</strain>
        <strain evidence="4">BECK_BZ199</strain>
    </source>
</reference>
<protein>
    <submittedName>
        <fullName evidence="5">Porin</fullName>
    </submittedName>
</protein>
<accession>A0A451BGM4</accession>
<dbReference type="GO" id="GO:0008643">
    <property type="term" value="P:carbohydrate transport"/>
    <property type="evidence" value="ECO:0007669"/>
    <property type="project" value="InterPro"/>
</dbReference>
<name>A0A451BGM4_9GAMM</name>
<proteinExistence type="inferred from homology"/>
<dbReference type="InterPro" id="IPR007049">
    <property type="entry name" value="Carb-sel_porin_OprB"/>
</dbReference>
<gene>
    <name evidence="3" type="ORF">BECKMB1821G_GA0114241_11127</name>
    <name evidence="5" type="ORF">BECKMB1821H_GA0114242_11401</name>
    <name evidence="4" type="ORF">BECKMB1821I_GA0114274_11401</name>
</gene>
<dbReference type="Gene3D" id="2.40.160.180">
    <property type="entry name" value="Carbohydrate-selective porin OprB"/>
    <property type="match status" value="1"/>
</dbReference>
<dbReference type="EMBL" id="CAADGH010000140">
    <property type="protein sequence ID" value="VFK77444.1"/>
    <property type="molecule type" value="Genomic_DNA"/>
</dbReference>
<dbReference type="EMBL" id="CAADFQ010000140">
    <property type="protein sequence ID" value="VFK35722.1"/>
    <property type="molecule type" value="Genomic_DNA"/>
</dbReference>
<sequence>MSIKFFAAHTDSNPSYRKIGSAIALTAFFGAGLSPYAFAYDVTDKFSVGATITGVYQQGKFSDTAIGDVGRGAVVTDIGVNFQPTKRDEFDLAVSFAAGNSLNAVSPYSAHPLYADDLEDDLEDINGRKRDYLLTAWYKHTFTLSEDTSFGLTGGIIDATGYVDDNKFANDEVGQFMNEAFVNNTLMVPRSFDTGIAGELDIGDSWSLRGVWMNSKNVDTTNNLNRTYNYLAGQLGFHTESGNYRLIAQGASSDFASPTDNTEGLFSVGLSLDQQLTDIVGAFARFGWQDDDATVSHDALYSGGINLDGKLWGRVDDEIGLAYAHLSGGNDVIEKTDVMEGYIKFQFSEYTDLSLDIQYLNEQKTDAIDPHGFVYGMRVNAYF</sequence>
<evidence type="ECO:0000256" key="2">
    <source>
        <dbReference type="RuleBase" id="RU363072"/>
    </source>
</evidence>
<organism evidence="5">
    <name type="scientific">Candidatus Kentrum sp. MB</name>
    <dbReference type="NCBI Taxonomy" id="2138164"/>
    <lineage>
        <taxon>Bacteria</taxon>
        <taxon>Pseudomonadati</taxon>
        <taxon>Pseudomonadota</taxon>
        <taxon>Gammaproteobacteria</taxon>
        <taxon>Candidatus Kentrum</taxon>
    </lineage>
</organism>
<dbReference type="InterPro" id="IPR038673">
    <property type="entry name" value="OprB_sf"/>
</dbReference>
<evidence type="ECO:0000313" key="5">
    <source>
        <dbReference type="EMBL" id="VFK77444.1"/>
    </source>
</evidence>
<dbReference type="GO" id="GO:0015288">
    <property type="term" value="F:porin activity"/>
    <property type="evidence" value="ECO:0007669"/>
    <property type="project" value="InterPro"/>
</dbReference>
<dbReference type="EMBL" id="CAADFO010000112">
    <property type="protein sequence ID" value="VFK32451.1"/>
    <property type="molecule type" value="Genomic_DNA"/>
</dbReference>
<evidence type="ECO:0000313" key="4">
    <source>
        <dbReference type="EMBL" id="VFK35722.1"/>
    </source>
</evidence>
<dbReference type="Pfam" id="PF04966">
    <property type="entry name" value="OprB"/>
    <property type="match status" value="1"/>
</dbReference>
<evidence type="ECO:0000313" key="3">
    <source>
        <dbReference type="EMBL" id="VFK32451.1"/>
    </source>
</evidence>
<dbReference type="AlphaFoldDB" id="A0A451BGM4"/>
<comment type="similarity">
    <text evidence="1 2">Belongs to the OprB family.</text>
</comment>
<evidence type="ECO:0000256" key="1">
    <source>
        <dbReference type="ARBA" id="ARBA00008769"/>
    </source>
</evidence>